<feature type="region of interest" description="Disordered" evidence="3">
    <location>
        <begin position="315"/>
        <end position="334"/>
    </location>
</feature>
<dbReference type="PROSITE" id="PS01180">
    <property type="entry name" value="CUB"/>
    <property type="match status" value="1"/>
</dbReference>
<organism evidence="6 7">
    <name type="scientific">Nematostella vectensis</name>
    <name type="common">Starlet sea anemone</name>
    <dbReference type="NCBI Taxonomy" id="45351"/>
    <lineage>
        <taxon>Eukaryota</taxon>
        <taxon>Metazoa</taxon>
        <taxon>Cnidaria</taxon>
        <taxon>Anthozoa</taxon>
        <taxon>Hexacorallia</taxon>
        <taxon>Actiniaria</taxon>
        <taxon>Edwardsiidae</taxon>
        <taxon>Nematostella</taxon>
    </lineage>
</organism>
<keyword evidence="4" id="KW-0812">Transmembrane</keyword>
<dbReference type="InterPro" id="IPR000859">
    <property type="entry name" value="CUB_dom"/>
</dbReference>
<evidence type="ECO:0000259" key="5">
    <source>
        <dbReference type="PROSITE" id="PS01180"/>
    </source>
</evidence>
<dbReference type="PANTHER" id="PTHR46908:SF8">
    <property type="entry name" value="C-TYPE LECTIN DOMAIN-CONTAINING PROTEIN"/>
    <property type="match status" value="1"/>
</dbReference>
<dbReference type="eggNOG" id="KOG4297">
    <property type="taxonomic scope" value="Eukaryota"/>
</dbReference>
<protein>
    <recommendedName>
        <fullName evidence="5">CUB domain-containing protein</fullName>
    </recommendedName>
</protein>
<evidence type="ECO:0000256" key="2">
    <source>
        <dbReference type="PROSITE-ProRule" id="PRU00059"/>
    </source>
</evidence>
<evidence type="ECO:0000313" key="7">
    <source>
        <dbReference type="Proteomes" id="UP000001593"/>
    </source>
</evidence>
<dbReference type="HOGENOM" id="CLU_744545_0_0_1"/>
<proteinExistence type="predicted"/>
<evidence type="ECO:0000256" key="4">
    <source>
        <dbReference type="SAM" id="Phobius"/>
    </source>
</evidence>
<dbReference type="InterPro" id="IPR031569">
    <property type="entry name" value="ApeC"/>
</dbReference>
<reference evidence="6 7" key="1">
    <citation type="journal article" date="2007" name="Science">
        <title>Sea anemone genome reveals ancestral eumetazoan gene repertoire and genomic organization.</title>
        <authorList>
            <person name="Putnam N.H."/>
            <person name="Srivastava M."/>
            <person name="Hellsten U."/>
            <person name="Dirks B."/>
            <person name="Chapman J."/>
            <person name="Salamov A."/>
            <person name="Terry A."/>
            <person name="Shapiro H."/>
            <person name="Lindquist E."/>
            <person name="Kapitonov V.V."/>
            <person name="Jurka J."/>
            <person name="Genikhovich G."/>
            <person name="Grigoriev I.V."/>
            <person name="Lucas S.M."/>
            <person name="Steele R.E."/>
            <person name="Finnerty J.R."/>
            <person name="Technau U."/>
            <person name="Martindale M.Q."/>
            <person name="Rokhsar D.S."/>
        </authorList>
    </citation>
    <scope>NUCLEOTIDE SEQUENCE [LARGE SCALE GENOMIC DNA]</scope>
    <source>
        <strain evidence="7">CH2 X CH6</strain>
    </source>
</reference>
<feature type="region of interest" description="Disordered" evidence="3">
    <location>
        <begin position="208"/>
        <end position="227"/>
    </location>
</feature>
<dbReference type="InterPro" id="IPR052129">
    <property type="entry name" value="Spermadhesin-Link_domain"/>
</dbReference>
<feature type="domain" description="CUB" evidence="5">
    <location>
        <begin position="90"/>
        <end position="200"/>
    </location>
</feature>
<dbReference type="CDD" id="cd00041">
    <property type="entry name" value="CUB"/>
    <property type="match status" value="1"/>
</dbReference>
<dbReference type="FunFam" id="2.60.120.290:FF:000005">
    <property type="entry name" value="Procollagen C-endopeptidase enhancer 1"/>
    <property type="match status" value="1"/>
</dbReference>
<keyword evidence="1" id="KW-1015">Disulfide bond</keyword>
<dbReference type="SMART" id="SM00042">
    <property type="entry name" value="CUB"/>
    <property type="match status" value="1"/>
</dbReference>
<name>A7RKA8_NEMVE</name>
<evidence type="ECO:0000256" key="1">
    <source>
        <dbReference type="ARBA" id="ARBA00023157"/>
    </source>
</evidence>
<dbReference type="Pfam" id="PF16977">
    <property type="entry name" value="ApeC"/>
    <property type="match status" value="1"/>
</dbReference>
<dbReference type="Pfam" id="PF00431">
    <property type="entry name" value="CUB"/>
    <property type="match status" value="1"/>
</dbReference>
<accession>A7RKA8</accession>
<feature type="transmembrane region" description="Helical" evidence="4">
    <location>
        <begin position="268"/>
        <end position="292"/>
    </location>
</feature>
<dbReference type="STRING" id="45351.A7RKA8"/>
<comment type="caution">
    <text evidence="2">Lacks conserved residue(s) required for the propagation of feature annotation.</text>
</comment>
<keyword evidence="4" id="KW-1133">Transmembrane helix</keyword>
<gene>
    <name evidence="6" type="ORF">NEMVEDRAFT_v1g198354</name>
</gene>
<dbReference type="Gene3D" id="2.60.120.290">
    <property type="entry name" value="Spermadhesin, CUB domain"/>
    <property type="match status" value="1"/>
</dbReference>
<dbReference type="InParanoid" id="A7RKA8"/>
<dbReference type="PANTHER" id="PTHR46908">
    <property type="entry name" value="CUBILIN-LIKE PROTEIN"/>
    <property type="match status" value="1"/>
</dbReference>
<dbReference type="AlphaFoldDB" id="A7RKA8"/>
<keyword evidence="7" id="KW-1185">Reference proteome</keyword>
<dbReference type="OMA" id="GHTIHYC"/>
<evidence type="ECO:0000256" key="3">
    <source>
        <dbReference type="SAM" id="MobiDB-lite"/>
    </source>
</evidence>
<dbReference type="InterPro" id="IPR035914">
    <property type="entry name" value="Sperma_CUB_dom_sf"/>
</dbReference>
<dbReference type="Proteomes" id="UP000001593">
    <property type="component" value="Unassembled WGS sequence"/>
</dbReference>
<dbReference type="EMBL" id="DS469515">
    <property type="protein sequence ID" value="EDO48136.1"/>
    <property type="molecule type" value="Genomic_DNA"/>
</dbReference>
<keyword evidence="4" id="KW-0472">Membrane</keyword>
<sequence length="372" mass="40584">MTVLIPPITALQFCCSVMGDPSVPLSLPVDSPFYLMPYGSKECQQVEWAVGELEWIYFDSNGIHNEVRAPYPYGANVVGHTIHYCYYTSCKYNLIDSTGTFQSPRFPQKYPDGQLCSWRIIVNPGHVINVHFTNFSLTGGSSNDVLKLFDGGSDRAKLMKSLYGNVIPGDVRSTSNELFAVFSSDNAWSGGGFRAEYKAVDPVEVQTATSSSPTTSEIASPTTPTTTKVVATDVPTTSLEITTEVYTTANKQASAAPQKKCSEGSERVSLVAILVPLVCLVGTIGVAGFLLYRWRNQGKAKPSVTVENSIITMQDPEEESVAHNKLPPPASDLSNHSEEIYQEMDKETDNPLYETSAVEDAATKNIIYDALD</sequence>
<dbReference type="SUPFAM" id="SSF49854">
    <property type="entry name" value="Spermadhesin, CUB domain"/>
    <property type="match status" value="1"/>
</dbReference>
<evidence type="ECO:0000313" key="6">
    <source>
        <dbReference type="EMBL" id="EDO48136.1"/>
    </source>
</evidence>